<dbReference type="PANTHER" id="PTHR11712">
    <property type="entry name" value="POLYKETIDE SYNTHASE-RELATED"/>
    <property type="match status" value="1"/>
</dbReference>
<evidence type="ECO:0000256" key="3">
    <source>
        <dbReference type="RuleBase" id="RU003694"/>
    </source>
</evidence>
<dbReference type="InterPro" id="IPR014030">
    <property type="entry name" value="Ketoacyl_synth_N"/>
</dbReference>
<evidence type="ECO:0000313" key="6">
    <source>
        <dbReference type="Proteomes" id="UP001241110"/>
    </source>
</evidence>
<dbReference type="InterPro" id="IPR016039">
    <property type="entry name" value="Thiolase-like"/>
</dbReference>
<dbReference type="InterPro" id="IPR014031">
    <property type="entry name" value="Ketoacyl_synth_C"/>
</dbReference>
<dbReference type="PROSITE" id="PS52004">
    <property type="entry name" value="KS3_2"/>
    <property type="match status" value="1"/>
</dbReference>
<dbReference type="CDD" id="cd00834">
    <property type="entry name" value="KAS_I_II"/>
    <property type="match status" value="1"/>
</dbReference>
<sequence>MEGEVFVSGIGMVSAIGMNIPETLQSLYQSKSGIGAISILDTHLADTLPVGEIKYTDPQLKNHLHNASSKRTYSRTTLLAIQAMQEATQMAELGSIERSRAALISATSIGGMDKGEIFYADFLKNPEKANYRYARVHDCGSITEELAEQAGIQSYIATSSTACSSAANAIIHAIRLIQHGIYDMVIAGGADALCNFTLNGFHSLMILSDEPCRPFDKNRKGLNLGEGAAFLVLESKRSLTKSGRKPLCQITGYANTCEAYHQTASAPDGSGAYSAMVQALQRSKLTPADISYINTHGTATPTNDLSEGRAIEKLFGKNAPPFSSTKALTGHTLAAAGGLEAVLSILSINHSLIYPNLNFSDPMDELTIKPEVALGSSQTIKHVLSNSFGFGGNNSSLVFSRC</sequence>
<comment type="caution">
    <text evidence="5">The sequence shown here is derived from an EMBL/GenBank/DDBJ whole genome shotgun (WGS) entry which is preliminary data.</text>
</comment>
<dbReference type="Proteomes" id="UP001241110">
    <property type="component" value="Unassembled WGS sequence"/>
</dbReference>
<feature type="domain" description="Ketosynthase family 3 (KS3)" evidence="4">
    <location>
        <begin position="2"/>
        <end position="401"/>
    </location>
</feature>
<dbReference type="Pfam" id="PF02801">
    <property type="entry name" value="Ketoacyl-synt_C"/>
    <property type="match status" value="1"/>
</dbReference>
<dbReference type="GO" id="GO:0004315">
    <property type="term" value="F:3-oxoacyl-[acyl-carrier-protein] synthase activity"/>
    <property type="evidence" value="ECO:0007669"/>
    <property type="project" value="TreeGrafter"/>
</dbReference>
<dbReference type="SUPFAM" id="SSF53901">
    <property type="entry name" value="Thiolase-like"/>
    <property type="match status" value="2"/>
</dbReference>
<dbReference type="RefSeq" id="WP_313988756.1">
    <property type="nucleotide sequence ID" value="NZ_JASJOS010000023.1"/>
</dbReference>
<comment type="similarity">
    <text evidence="1 3">Belongs to the thiolase-like superfamily. Beta-ketoacyl-ACP synthases family.</text>
</comment>
<dbReference type="Gene3D" id="3.40.47.10">
    <property type="match status" value="1"/>
</dbReference>
<dbReference type="EC" id="2.3.1.-" evidence="5"/>
<dbReference type="InterPro" id="IPR000794">
    <property type="entry name" value="Beta-ketoacyl_synthase"/>
</dbReference>
<proteinExistence type="inferred from homology"/>
<reference evidence="5" key="1">
    <citation type="submission" date="2023-05" db="EMBL/GenBank/DDBJ databases">
        <authorList>
            <person name="Zhang X."/>
        </authorList>
    </citation>
    <scope>NUCLEOTIDE SEQUENCE</scope>
    <source>
        <strain evidence="5">YF14B1</strain>
    </source>
</reference>
<dbReference type="InterPro" id="IPR020841">
    <property type="entry name" value="PKS_Beta-ketoAc_synthase_dom"/>
</dbReference>
<dbReference type="EMBL" id="JASJOS010000023">
    <property type="protein sequence ID" value="MDJ1485766.1"/>
    <property type="molecule type" value="Genomic_DNA"/>
</dbReference>
<dbReference type="Pfam" id="PF00109">
    <property type="entry name" value="ketoacyl-synt"/>
    <property type="match status" value="1"/>
</dbReference>
<evidence type="ECO:0000259" key="4">
    <source>
        <dbReference type="PROSITE" id="PS52004"/>
    </source>
</evidence>
<evidence type="ECO:0000313" key="5">
    <source>
        <dbReference type="EMBL" id="MDJ1485766.1"/>
    </source>
</evidence>
<gene>
    <name evidence="5" type="ORF">QNI16_35120</name>
</gene>
<accession>A0AAE3QVH8</accession>
<organism evidence="5 6">
    <name type="scientific">Xanthocytophaga flava</name>
    <dbReference type="NCBI Taxonomy" id="3048013"/>
    <lineage>
        <taxon>Bacteria</taxon>
        <taxon>Pseudomonadati</taxon>
        <taxon>Bacteroidota</taxon>
        <taxon>Cytophagia</taxon>
        <taxon>Cytophagales</taxon>
        <taxon>Rhodocytophagaceae</taxon>
        <taxon>Xanthocytophaga</taxon>
    </lineage>
</organism>
<dbReference type="GO" id="GO:0006633">
    <property type="term" value="P:fatty acid biosynthetic process"/>
    <property type="evidence" value="ECO:0007669"/>
    <property type="project" value="TreeGrafter"/>
</dbReference>
<name>A0AAE3QVH8_9BACT</name>
<evidence type="ECO:0000256" key="1">
    <source>
        <dbReference type="ARBA" id="ARBA00008467"/>
    </source>
</evidence>
<protein>
    <submittedName>
        <fullName evidence="5">Beta-ketoacyl-[acyl-carrier-protein] synthase family protein</fullName>
        <ecNumber evidence="5">2.3.1.-</ecNumber>
    </submittedName>
</protein>
<evidence type="ECO:0000256" key="2">
    <source>
        <dbReference type="ARBA" id="ARBA00022679"/>
    </source>
</evidence>
<keyword evidence="2 3" id="KW-0808">Transferase</keyword>
<keyword evidence="5" id="KW-0012">Acyltransferase</keyword>
<dbReference type="AlphaFoldDB" id="A0AAE3QVH8"/>
<dbReference type="GO" id="GO:0005829">
    <property type="term" value="C:cytosol"/>
    <property type="evidence" value="ECO:0007669"/>
    <property type="project" value="TreeGrafter"/>
</dbReference>
<dbReference type="SMART" id="SM00825">
    <property type="entry name" value="PKS_KS"/>
    <property type="match status" value="1"/>
</dbReference>
<dbReference type="PANTHER" id="PTHR11712:SF320">
    <property type="entry name" value="BETA-KETOACYL SYNTHASE"/>
    <property type="match status" value="1"/>
</dbReference>